<sequence length="104" mass="11313">MPPPPPTTDTRRPHTTTRIIYRSAPHRESPSVVVWRPPATERTVASRRPVPPRRVCAPRGGSVRGTVYIFLVSRALTFVRSGLPGVRTVARAGQGRGRAGPGRA</sequence>
<comment type="caution">
    <text evidence="2">The sequence shown here is derived from an EMBL/GenBank/DDBJ whole genome shotgun (WGS) entry which is preliminary data.</text>
</comment>
<evidence type="ECO:0000256" key="1">
    <source>
        <dbReference type="SAM" id="MobiDB-lite"/>
    </source>
</evidence>
<reference evidence="2 3" key="1">
    <citation type="submission" date="2019-05" db="EMBL/GenBank/DDBJ databases">
        <title>Another draft genome of Portunus trituberculatus and its Hox gene families provides insights of decapod evolution.</title>
        <authorList>
            <person name="Jeong J.-H."/>
            <person name="Song I."/>
            <person name="Kim S."/>
            <person name="Choi T."/>
            <person name="Kim D."/>
            <person name="Ryu S."/>
            <person name="Kim W."/>
        </authorList>
    </citation>
    <scope>NUCLEOTIDE SEQUENCE [LARGE SCALE GENOMIC DNA]</scope>
    <source>
        <tissue evidence="2">Muscle</tissue>
    </source>
</reference>
<evidence type="ECO:0000313" key="3">
    <source>
        <dbReference type="Proteomes" id="UP000324222"/>
    </source>
</evidence>
<feature type="region of interest" description="Disordered" evidence="1">
    <location>
        <begin position="1"/>
        <end position="27"/>
    </location>
</feature>
<evidence type="ECO:0000313" key="2">
    <source>
        <dbReference type="EMBL" id="MPC80563.1"/>
    </source>
</evidence>
<gene>
    <name evidence="2" type="ORF">E2C01_075144</name>
</gene>
<accession>A0A5B7IE78</accession>
<keyword evidence="3" id="KW-1185">Reference proteome</keyword>
<proteinExistence type="predicted"/>
<protein>
    <submittedName>
        <fullName evidence="2">Uncharacterized protein</fullName>
    </submittedName>
</protein>
<dbReference type="AlphaFoldDB" id="A0A5B7IE78"/>
<name>A0A5B7IE78_PORTR</name>
<organism evidence="2 3">
    <name type="scientific">Portunus trituberculatus</name>
    <name type="common">Swimming crab</name>
    <name type="synonym">Neptunus trituberculatus</name>
    <dbReference type="NCBI Taxonomy" id="210409"/>
    <lineage>
        <taxon>Eukaryota</taxon>
        <taxon>Metazoa</taxon>
        <taxon>Ecdysozoa</taxon>
        <taxon>Arthropoda</taxon>
        <taxon>Crustacea</taxon>
        <taxon>Multicrustacea</taxon>
        <taxon>Malacostraca</taxon>
        <taxon>Eumalacostraca</taxon>
        <taxon>Eucarida</taxon>
        <taxon>Decapoda</taxon>
        <taxon>Pleocyemata</taxon>
        <taxon>Brachyura</taxon>
        <taxon>Eubrachyura</taxon>
        <taxon>Portunoidea</taxon>
        <taxon>Portunidae</taxon>
        <taxon>Portuninae</taxon>
        <taxon>Portunus</taxon>
    </lineage>
</organism>
<dbReference type="EMBL" id="VSRR010054390">
    <property type="protein sequence ID" value="MPC80563.1"/>
    <property type="molecule type" value="Genomic_DNA"/>
</dbReference>
<dbReference type="Proteomes" id="UP000324222">
    <property type="component" value="Unassembled WGS sequence"/>
</dbReference>